<sequence>MQFKSFAIVPSLIDAVDARCSGSCPHHVMPPRLRRRRYPCLFRPAALLVSPPSPDSNHDRLRSLAKKKAISPSRDQNDSVATRKHDSERTSGGKAIAPLLQRGSQRLLKRRKSRIVSSSQPLRYQMRAGR</sequence>
<feature type="region of interest" description="Disordered" evidence="1">
    <location>
        <begin position="49"/>
        <end position="130"/>
    </location>
</feature>
<dbReference type="AlphaFoldDB" id="A0A2T4BUX5"/>
<evidence type="ECO:0000313" key="3">
    <source>
        <dbReference type="Proteomes" id="UP000240760"/>
    </source>
</evidence>
<feature type="compositionally biased region" description="Basic and acidic residues" evidence="1">
    <location>
        <begin position="75"/>
        <end position="91"/>
    </location>
</feature>
<evidence type="ECO:0000256" key="1">
    <source>
        <dbReference type="SAM" id="MobiDB-lite"/>
    </source>
</evidence>
<accession>A0A2T4BUX5</accession>
<dbReference type="EMBL" id="KZ679139">
    <property type="protein sequence ID" value="PTB73114.1"/>
    <property type="molecule type" value="Genomic_DNA"/>
</dbReference>
<reference evidence="2 3" key="1">
    <citation type="submission" date="2016-07" db="EMBL/GenBank/DDBJ databases">
        <title>Multiple horizontal gene transfer events from other fungi enriched the ability of initially mycotrophic Trichoderma (Ascomycota) to feed on dead plant biomass.</title>
        <authorList>
            <consortium name="DOE Joint Genome Institute"/>
            <person name="Aerts A."/>
            <person name="Atanasova L."/>
            <person name="Chenthamara K."/>
            <person name="Zhang J."/>
            <person name="Grujic M."/>
            <person name="Henrissat B."/>
            <person name="Kuo A."/>
            <person name="Salamov A."/>
            <person name="Lipzen A."/>
            <person name="Labutti K."/>
            <person name="Barry K."/>
            <person name="Miao Y."/>
            <person name="Rahimi M.J."/>
            <person name="Shen Q."/>
            <person name="Grigoriev I.V."/>
            <person name="Kubicek C.P."/>
            <person name="Druzhinina I.S."/>
        </authorList>
    </citation>
    <scope>NUCLEOTIDE SEQUENCE [LARGE SCALE GENOMIC DNA]</scope>
    <source>
        <strain evidence="2 3">ATCC 18648</strain>
    </source>
</reference>
<proteinExistence type="predicted"/>
<name>A0A2T4BUX5_TRILO</name>
<gene>
    <name evidence="2" type="ORF">M440DRAFT_1073527</name>
</gene>
<organism evidence="2 3">
    <name type="scientific">Trichoderma longibrachiatum ATCC 18648</name>
    <dbReference type="NCBI Taxonomy" id="983965"/>
    <lineage>
        <taxon>Eukaryota</taxon>
        <taxon>Fungi</taxon>
        <taxon>Dikarya</taxon>
        <taxon>Ascomycota</taxon>
        <taxon>Pezizomycotina</taxon>
        <taxon>Sordariomycetes</taxon>
        <taxon>Hypocreomycetidae</taxon>
        <taxon>Hypocreales</taxon>
        <taxon>Hypocreaceae</taxon>
        <taxon>Trichoderma</taxon>
    </lineage>
</organism>
<protein>
    <submittedName>
        <fullName evidence="2">Uncharacterized protein</fullName>
    </submittedName>
</protein>
<dbReference type="Proteomes" id="UP000240760">
    <property type="component" value="Unassembled WGS sequence"/>
</dbReference>
<evidence type="ECO:0000313" key="2">
    <source>
        <dbReference type="EMBL" id="PTB73114.1"/>
    </source>
</evidence>
<keyword evidence="3" id="KW-1185">Reference proteome</keyword>